<feature type="domain" description="Outer membrane protein beta-barrel" evidence="3">
    <location>
        <begin position="11"/>
        <end position="187"/>
    </location>
</feature>
<dbReference type="Pfam" id="PF13505">
    <property type="entry name" value="OMP_b-brl"/>
    <property type="match status" value="1"/>
</dbReference>
<evidence type="ECO:0000313" key="5">
    <source>
        <dbReference type="Proteomes" id="UP001597010"/>
    </source>
</evidence>
<sequence length="187" mass="20177">MKRTLKIATLILALAGFTYTAKAQTATTTTKSGVRYSIGVETGIPVGNFNDVSKWNLGGSVQADIPVANQVFVTVNAGYNNFFGETVGNIEYNNVQLLPVKAGVKYFPVQNFYIQGEAGAAFLLNKADTFNDKSAAFLWAPQIGVQFPVSASGNFIDAGIRYESTSNYISNIDSKVQFVGLRLAYGF</sequence>
<dbReference type="EMBL" id="JBHTHZ010000014">
    <property type="protein sequence ID" value="MFD0795103.1"/>
    <property type="molecule type" value="Genomic_DNA"/>
</dbReference>
<dbReference type="Proteomes" id="UP001597010">
    <property type="component" value="Unassembled WGS sequence"/>
</dbReference>
<accession>A0ABW3AX28</accession>
<evidence type="ECO:0000313" key="4">
    <source>
        <dbReference type="EMBL" id="MFD0795103.1"/>
    </source>
</evidence>
<feature type="chain" id="PRO_5045418532" evidence="2">
    <location>
        <begin position="24"/>
        <end position="187"/>
    </location>
</feature>
<organism evidence="4 5">
    <name type="scientific">Mucilaginibacter litoreus</name>
    <dbReference type="NCBI Taxonomy" id="1048221"/>
    <lineage>
        <taxon>Bacteria</taxon>
        <taxon>Pseudomonadati</taxon>
        <taxon>Bacteroidota</taxon>
        <taxon>Sphingobacteriia</taxon>
        <taxon>Sphingobacteriales</taxon>
        <taxon>Sphingobacteriaceae</taxon>
        <taxon>Mucilaginibacter</taxon>
    </lineage>
</organism>
<keyword evidence="1 2" id="KW-0732">Signal</keyword>
<keyword evidence="5" id="KW-1185">Reference proteome</keyword>
<dbReference type="InterPro" id="IPR011250">
    <property type="entry name" value="OMP/PagP_B-barrel"/>
</dbReference>
<protein>
    <submittedName>
        <fullName evidence="4">Outer membrane beta-barrel protein</fullName>
    </submittedName>
</protein>
<evidence type="ECO:0000256" key="1">
    <source>
        <dbReference type="ARBA" id="ARBA00022729"/>
    </source>
</evidence>
<gene>
    <name evidence="4" type="ORF">ACFQZX_15885</name>
</gene>
<dbReference type="SUPFAM" id="SSF56925">
    <property type="entry name" value="OMPA-like"/>
    <property type="match status" value="1"/>
</dbReference>
<dbReference type="InterPro" id="IPR027385">
    <property type="entry name" value="Beta-barrel_OMP"/>
</dbReference>
<reference evidence="5" key="1">
    <citation type="journal article" date="2019" name="Int. J. Syst. Evol. Microbiol.">
        <title>The Global Catalogue of Microorganisms (GCM) 10K type strain sequencing project: providing services to taxonomists for standard genome sequencing and annotation.</title>
        <authorList>
            <consortium name="The Broad Institute Genomics Platform"/>
            <consortium name="The Broad Institute Genome Sequencing Center for Infectious Disease"/>
            <person name="Wu L."/>
            <person name="Ma J."/>
        </authorList>
    </citation>
    <scope>NUCLEOTIDE SEQUENCE [LARGE SCALE GENOMIC DNA]</scope>
    <source>
        <strain evidence="5">CCUG 61484</strain>
    </source>
</reference>
<comment type="caution">
    <text evidence="4">The sequence shown here is derived from an EMBL/GenBank/DDBJ whole genome shotgun (WGS) entry which is preliminary data.</text>
</comment>
<evidence type="ECO:0000256" key="2">
    <source>
        <dbReference type="SAM" id="SignalP"/>
    </source>
</evidence>
<feature type="signal peptide" evidence="2">
    <location>
        <begin position="1"/>
        <end position="23"/>
    </location>
</feature>
<name>A0ABW3AX28_9SPHI</name>
<proteinExistence type="predicted"/>
<evidence type="ECO:0000259" key="3">
    <source>
        <dbReference type="Pfam" id="PF13505"/>
    </source>
</evidence>
<dbReference type="RefSeq" id="WP_377117173.1">
    <property type="nucleotide sequence ID" value="NZ_JBHTHZ010000014.1"/>
</dbReference>